<reference evidence="4" key="1">
    <citation type="submission" date="2022-07" db="EMBL/GenBank/DDBJ databases">
        <title>Complete Genome Sequence of the Radioresistant Bacterium Deinococcus aetherius ST0316, Isolated from the Air Dust collected in Lower Stratosphere above Japan.</title>
        <authorList>
            <person name="Satoh K."/>
            <person name="Hagiwara K."/>
            <person name="Katsumata K."/>
            <person name="Kubo A."/>
            <person name="Yokobori S."/>
            <person name="Yamagishi A."/>
            <person name="Oono Y."/>
            <person name="Narumi I."/>
        </authorList>
    </citation>
    <scope>NUCLEOTIDE SEQUENCE</scope>
    <source>
        <strain evidence="4">ST0316</strain>
    </source>
</reference>
<dbReference type="InterPro" id="IPR002347">
    <property type="entry name" value="SDR_fam"/>
</dbReference>
<evidence type="ECO:0000256" key="2">
    <source>
        <dbReference type="ARBA" id="ARBA00023002"/>
    </source>
</evidence>
<evidence type="ECO:0000313" key="5">
    <source>
        <dbReference type="Proteomes" id="UP001064971"/>
    </source>
</evidence>
<accession>A0ABN6RCF5</accession>
<feature type="compositionally biased region" description="Basic and acidic residues" evidence="3">
    <location>
        <begin position="1"/>
        <end position="23"/>
    </location>
</feature>
<dbReference type="PANTHER" id="PTHR44196">
    <property type="entry name" value="DEHYDROGENASE/REDUCTASE SDR FAMILY MEMBER 7B"/>
    <property type="match status" value="1"/>
</dbReference>
<evidence type="ECO:0008006" key="6">
    <source>
        <dbReference type="Google" id="ProtNLM"/>
    </source>
</evidence>
<keyword evidence="2" id="KW-0560">Oxidoreductase</keyword>
<dbReference type="SUPFAM" id="SSF51735">
    <property type="entry name" value="NAD(P)-binding Rossmann-fold domains"/>
    <property type="match status" value="1"/>
</dbReference>
<dbReference type="RefSeq" id="WP_264776348.1">
    <property type="nucleotide sequence ID" value="NZ_AP026560.1"/>
</dbReference>
<keyword evidence="5" id="KW-1185">Reference proteome</keyword>
<dbReference type="Proteomes" id="UP001064971">
    <property type="component" value="Chromosome"/>
</dbReference>
<sequence>MGNGRTGRDARRDHGGVERDRAGHGAGVRRAWRIGGLAPVPFASGYTASKFGLRGFHASLRQELADHPGIRVCAVFPASIDTPAYGRGANVSGRALKPGPPVYPPKRVVQALLFLALHPRDEVAVGWPSTAGRLRGSRGDG</sequence>
<dbReference type="Gene3D" id="3.40.50.720">
    <property type="entry name" value="NAD(P)-binding Rossmann-like Domain"/>
    <property type="match status" value="1"/>
</dbReference>
<gene>
    <name evidence="4" type="ORF">DAETH_04690</name>
</gene>
<dbReference type="EMBL" id="AP026560">
    <property type="protein sequence ID" value="BDP40500.1"/>
    <property type="molecule type" value="Genomic_DNA"/>
</dbReference>
<organism evidence="4 5">
    <name type="scientific">Deinococcus aetherius</name>
    <dbReference type="NCBI Taxonomy" id="200252"/>
    <lineage>
        <taxon>Bacteria</taxon>
        <taxon>Thermotogati</taxon>
        <taxon>Deinococcota</taxon>
        <taxon>Deinococci</taxon>
        <taxon>Deinococcales</taxon>
        <taxon>Deinococcaceae</taxon>
        <taxon>Deinococcus</taxon>
    </lineage>
</organism>
<dbReference type="PANTHER" id="PTHR44196:SF1">
    <property type="entry name" value="DEHYDROGENASE_REDUCTASE SDR FAMILY MEMBER 7B"/>
    <property type="match status" value="1"/>
</dbReference>
<dbReference type="PRINTS" id="PR00081">
    <property type="entry name" value="GDHRDH"/>
</dbReference>
<evidence type="ECO:0000256" key="3">
    <source>
        <dbReference type="SAM" id="MobiDB-lite"/>
    </source>
</evidence>
<name>A0ABN6RCF5_9DEIO</name>
<evidence type="ECO:0000256" key="1">
    <source>
        <dbReference type="ARBA" id="ARBA00006484"/>
    </source>
</evidence>
<protein>
    <recommendedName>
        <fullName evidence="6">SDR family NAD(P)-dependent oxidoreductase</fullName>
    </recommendedName>
</protein>
<evidence type="ECO:0000313" key="4">
    <source>
        <dbReference type="EMBL" id="BDP40500.1"/>
    </source>
</evidence>
<dbReference type="Pfam" id="PF00106">
    <property type="entry name" value="adh_short"/>
    <property type="match status" value="1"/>
</dbReference>
<comment type="similarity">
    <text evidence="1">Belongs to the short-chain dehydrogenases/reductases (SDR) family.</text>
</comment>
<feature type="region of interest" description="Disordered" evidence="3">
    <location>
        <begin position="1"/>
        <end position="25"/>
    </location>
</feature>
<proteinExistence type="inferred from homology"/>
<dbReference type="InterPro" id="IPR036291">
    <property type="entry name" value="NAD(P)-bd_dom_sf"/>
</dbReference>